<dbReference type="Proteomes" id="UP001634393">
    <property type="component" value="Unassembled WGS sequence"/>
</dbReference>
<organism evidence="2 3">
    <name type="scientific">Penstemon smallii</name>
    <dbReference type="NCBI Taxonomy" id="265156"/>
    <lineage>
        <taxon>Eukaryota</taxon>
        <taxon>Viridiplantae</taxon>
        <taxon>Streptophyta</taxon>
        <taxon>Embryophyta</taxon>
        <taxon>Tracheophyta</taxon>
        <taxon>Spermatophyta</taxon>
        <taxon>Magnoliopsida</taxon>
        <taxon>eudicotyledons</taxon>
        <taxon>Gunneridae</taxon>
        <taxon>Pentapetalae</taxon>
        <taxon>asterids</taxon>
        <taxon>lamiids</taxon>
        <taxon>Lamiales</taxon>
        <taxon>Plantaginaceae</taxon>
        <taxon>Cheloneae</taxon>
        <taxon>Penstemon</taxon>
    </lineage>
</organism>
<gene>
    <name evidence="2" type="ORF">ACJIZ3_006348</name>
</gene>
<proteinExistence type="predicted"/>
<dbReference type="AlphaFoldDB" id="A0ABD3S7L5"/>
<evidence type="ECO:0000313" key="3">
    <source>
        <dbReference type="Proteomes" id="UP001634393"/>
    </source>
</evidence>
<keyword evidence="1" id="KW-1133">Transmembrane helix</keyword>
<keyword evidence="3" id="KW-1185">Reference proteome</keyword>
<keyword evidence="1" id="KW-0812">Transmembrane</keyword>
<evidence type="ECO:0000256" key="1">
    <source>
        <dbReference type="SAM" id="Phobius"/>
    </source>
</evidence>
<feature type="transmembrane region" description="Helical" evidence="1">
    <location>
        <begin position="6"/>
        <end position="26"/>
    </location>
</feature>
<dbReference type="EMBL" id="JBJXBP010000007">
    <property type="protein sequence ID" value="KAL3820443.1"/>
    <property type="molecule type" value="Genomic_DNA"/>
</dbReference>
<sequence length="34" mass="4279">MTWHCAYWHNYLVLFLLLFLPMLVIFELTHLMRL</sequence>
<name>A0ABD3S7L5_9LAMI</name>
<keyword evidence="1" id="KW-0472">Membrane</keyword>
<accession>A0ABD3S7L5</accession>
<evidence type="ECO:0000313" key="2">
    <source>
        <dbReference type="EMBL" id="KAL3820443.1"/>
    </source>
</evidence>
<reference evidence="2 3" key="1">
    <citation type="submission" date="2024-12" db="EMBL/GenBank/DDBJ databases">
        <title>The unique morphological basis and parallel evolutionary history of personate flowers in Penstemon.</title>
        <authorList>
            <person name="Depatie T.H."/>
            <person name="Wessinger C.A."/>
        </authorList>
    </citation>
    <scope>NUCLEOTIDE SEQUENCE [LARGE SCALE GENOMIC DNA]</scope>
    <source>
        <strain evidence="2">WTNN_2</strain>
        <tissue evidence="2">Leaf</tissue>
    </source>
</reference>
<comment type="caution">
    <text evidence="2">The sequence shown here is derived from an EMBL/GenBank/DDBJ whole genome shotgun (WGS) entry which is preliminary data.</text>
</comment>
<protein>
    <recommendedName>
        <fullName evidence="4">NADH dehydrogenase subunit 4</fullName>
    </recommendedName>
</protein>
<evidence type="ECO:0008006" key="4">
    <source>
        <dbReference type="Google" id="ProtNLM"/>
    </source>
</evidence>